<keyword evidence="1" id="KW-0732">Signal</keyword>
<dbReference type="RefSeq" id="WP_046007381.1">
    <property type="nucleotide sequence ID" value="NZ_JXYA01000092.1"/>
</dbReference>
<dbReference type="EMBL" id="JXYA01000092">
    <property type="protein sequence ID" value="KJZ04557.1"/>
    <property type="molecule type" value="Genomic_DNA"/>
</dbReference>
<protein>
    <submittedName>
        <fullName evidence="2">Uncharacterized protein</fullName>
    </submittedName>
</protein>
<accession>A0A0F4QD54</accession>
<dbReference type="AlphaFoldDB" id="A0A0F4QD54"/>
<sequence>MKYLLAACILFSGASIAASNQTGKITSLLAGPVYGDKLFFKVDGAINQKPSCHTNEHFDYVLDISTSTGKAYMSLIMAAYAAGKTVTVSGYDKCSIYTGVSNFRSLYTK</sequence>
<evidence type="ECO:0000313" key="2">
    <source>
        <dbReference type="EMBL" id="KJZ04557.1"/>
    </source>
</evidence>
<evidence type="ECO:0000256" key="1">
    <source>
        <dbReference type="SAM" id="SignalP"/>
    </source>
</evidence>
<proteinExistence type="predicted"/>
<dbReference type="PATRIC" id="fig|43658.5.peg.4952"/>
<feature type="chain" id="PRO_5002475201" evidence="1">
    <location>
        <begin position="18"/>
        <end position="109"/>
    </location>
</feature>
<keyword evidence="3" id="KW-1185">Reference proteome</keyword>
<dbReference type="OrthoDB" id="6304024at2"/>
<comment type="caution">
    <text evidence="2">The sequence shown here is derived from an EMBL/GenBank/DDBJ whole genome shotgun (WGS) entry which is preliminary data.</text>
</comment>
<feature type="signal peptide" evidence="1">
    <location>
        <begin position="1"/>
        <end position="17"/>
    </location>
</feature>
<name>A0A0F4QD54_9GAMM</name>
<evidence type="ECO:0000313" key="3">
    <source>
        <dbReference type="Proteomes" id="UP000033452"/>
    </source>
</evidence>
<reference evidence="2 3" key="1">
    <citation type="journal article" date="2015" name="BMC Genomics">
        <title>Genome mining reveals unlocked bioactive potential of marine Gram-negative bacteria.</title>
        <authorList>
            <person name="Machado H."/>
            <person name="Sonnenschein E.C."/>
            <person name="Melchiorsen J."/>
            <person name="Gram L."/>
        </authorList>
    </citation>
    <scope>NUCLEOTIDE SEQUENCE [LARGE SCALE GENOMIC DNA]</scope>
    <source>
        <strain evidence="2 3">S2471</strain>
    </source>
</reference>
<organism evidence="2 3">
    <name type="scientific">Pseudoalteromonas rubra</name>
    <dbReference type="NCBI Taxonomy" id="43658"/>
    <lineage>
        <taxon>Bacteria</taxon>
        <taxon>Pseudomonadati</taxon>
        <taxon>Pseudomonadota</taxon>
        <taxon>Gammaproteobacteria</taxon>
        <taxon>Alteromonadales</taxon>
        <taxon>Pseudoalteromonadaceae</taxon>
        <taxon>Pseudoalteromonas</taxon>
    </lineage>
</organism>
<dbReference type="Proteomes" id="UP000033452">
    <property type="component" value="Unassembled WGS sequence"/>
</dbReference>
<gene>
    <name evidence="2" type="ORF">TW77_23375</name>
</gene>